<evidence type="ECO:0000256" key="7">
    <source>
        <dbReference type="ARBA" id="ARBA00060869"/>
    </source>
</evidence>
<evidence type="ECO:0000256" key="4">
    <source>
        <dbReference type="ARBA" id="ARBA00023054"/>
    </source>
</evidence>
<dbReference type="InterPro" id="IPR039893">
    <property type="entry name" value="CEP120-like"/>
</dbReference>
<proteinExistence type="inferred from homology"/>
<organism evidence="13 14">
    <name type="scientific">Macaca fascicularis</name>
    <name type="common">Crab-eating macaque</name>
    <name type="synonym">Cynomolgus monkey</name>
    <dbReference type="NCBI Taxonomy" id="9541"/>
    <lineage>
        <taxon>Eukaryota</taxon>
        <taxon>Metazoa</taxon>
        <taxon>Chordata</taxon>
        <taxon>Craniata</taxon>
        <taxon>Vertebrata</taxon>
        <taxon>Euteleostomi</taxon>
        <taxon>Mammalia</taxon>
        <taxon>Eutheria</taxon>
        <taxon>Euarchontoglires</taxon>
        <taxon>Primates</taxon>
        <taxon>Haplorrhini</taxon>
        <taxon>Catarrhini</taxon>
        <taxon>Cercopithecidae</taxon>
        <taxon>Cercopithecinae</taxon>
        <taxon>Macaca</taxon>
    </lineage>
</organism>
<dbReference type="FunFam" id="2.60.40.150:FF:000112">
    <property type="entry name" value="centrosomal protein of 120 kDa isoform X1"/>
    <property type="match status" value="1"/>
</dbReference>
<dbReference type="GO" id="GO:0032880">
    <property type="term" value="P:regulation of protein localization"/>
    <property type="evidence" value="ECO:0007669"/>
    <property type="project" value="UniProtKB-ARBA"/>
</dbReference>
<dbReference type="AlphaFoldDB" id="A0A7N9C8K3"/>
<keyword evidence="3" id="KW-0677">Repeat</keyword>
<dbReference type="GO" id="GO:0022027">
    <property type="term" value="P:interkinetic nuclear migration"/>
    <property type="evidence" value="ECO:0007669"/>
    <property type="project" value="TreeGrafter"/>
</dbReference>
<reference evidence="13 14" key="1">
    <citation type="submission" date="2013-03" db="EMBL/GenBank/DDBJ databases">
        <authorList>
            <person name="Warren W."/>
            <person name="Wilson R.K."/>
        </authorList>
    </citation>
    <scope>NUCLEOTIDE SEQUENCE</scope>
</reference>
<dbReference type="Pfam" id="PF12416">
    <property type="entry name" value="DUF3668"/>
    <property type="match status" value="1"/>
</dbReference>
<dbReference type="InterPro" id="IPR000008">
    <property type="entry name" value="C2_dom"/>
</dbReference>
<keyword evidence="14" id="KW-1185">Reference proteome</keyword>
<reference evidence="13" key="3">
    <citation type="submission" date="2025-09" db="UniProtKB">
        <authorList>
            <consortium name="Ensembl"/>
        </authorList>
    </citation>
    <scope>IDENTIFICATION</scope>
</reference>
<keyword evidence="4" id="KW-0175">Coiled coil</keyword>
<sequence>MVSKSDQLLIVVSILEGRHFPKRPKHMLVVEAKFDGEQLATDPVDHTDQPEFATELAWEIDRKALHQHRLQRTPIKLQCFALDPITSAKETIGYIVLDLRTAQETKQAPKWYQLLSNKYTKFKSEIQISIALETDTKAPVDSFKAKGAPPRDGKVPAILAGLDPRDIVAVLNEEGGYHQIGPAEYCTDSFIMSVTIAFATQLEQLIPCTMKLPERQPEFFFYYSLLGNDVTNEPFNDLINPNFEPERASVRIRSSVEVLRVYLALQSKLQIHLCCGDQSLGSTEIPLTGLLKKGSTEINQHPVTVEGAFTLDPPNRAKQKLAPIPVELAPTVGVSVALQREGIDSQSLIELKTQNEHEPEHSKKKVLTPIKEKTLTEPKSPRVSPVPSHNQSPPTKDDATESEVESLQYDRDTKPNPKASSSVPASLAQPVTTSNASEVASGQKIAVPATSHHFCFSIDLRSIHALEIGFPINCILRYSYPFFGSAAPIMTNPPVEVRKNMEVFLPQSYCAFDFATMPHQLQDTFLRIPLLVELWHKDKMSKDLLLGIARIQLSNVLSSEKTRFLGSNGEQCWRQTYSETVPIIAAQGSNNRIADLSYTVTLEDYGLVKMREIFVSDSSQGVSAIQQKPSSLPPVPCPSEIQTEPRETLEYKAALELEMWKEMQEDIFENQLKQKELAHMQALAEEWKKRDRERESLVKKKVAEYTILEGKLQKTLIDLEKREQQLASAESELQREKKELQSERQRNLQELQDSIRRAKEDCIHQVELERLKIKQLEEDKHRLQQQLNDAENKYKILEKEFQQFKDQQNNKPEIRLQSEINLLTLEKREQESQMARLKKQQEELEQMRLRYLAAEEKDTVKTERQELLDIRNELNRLRQQEQKQYQDSREIASGKKDGPHGSVLEEGLDDYLTRLIEERDTLMRTGVYNHEDRIISELDRQIREILAKSNASN</sequence>
<feature type="domain" description="C2" evidence="12">
    <location>
        <begin position="1"/>
        <end position="112"/>
    </location>
</feature>
<evidence type="ECO:0000313" key="14">
    <source>
        <dbReference type="Proteomes" id="UP000233100"/>
    </source>
</evidence>
<dbReference type="InterPro" id="IPR022136">
    <property type="entry name" value="DUF3668"/>
</dbReference>
<keyword evidence="2" id="KW-0963">Cytoplasm</keyword>
<comment type="subunit">
    <text evidence="8">Interacts with TACC2, TACC3, CCDC52, TALPID3.</text>
</comment>
<protein>
    <recommendedName>
        <fullName evidence="9">Centrosomal protein of 120 kDa</fullName>
    </recommendedName>
    <alternativeName>
        <fullName evidence="10">Coiled-coil domain-containing protein 100</fullName>
    </alternativeName>
</protein>
<dbReference type="Ensembl" id="ENSMFAT00000084543.1">
    <property type="protein sequence ID" value="ENSMFAP00000046860.1"/>
    <property type="gene ID" value="ENSMFAG00000000165.2"/>
</dbReference>
<reference evidence="13" key="2">
    <citation type="submission" date="2025-08" db="UniProtKB">
        <authorList>
            <consortium name="Ensembl"/>
        </authorList>
    </citation>
    <scope>IDENTIFICATION</scope>
</reference>
<feature type="region of interest" description="Disordered" evidence="11">
    <location>
        <begin position="879"/>
        <end position="905"/>
    </location>
</feature>
<feature type="domain" description="C2" evidence="12">
    <location>
        <begin position="433"/>
        <end position="566"/>
    </location>
</feature>
<comment type="subcellular location">
    <subcellularLocation>
        <location evidence="1">Cytoplasm</location>
        <location evidence="1">Cytoskeleton</location>
        <location evidence="1">Microtubule organizing center</location>
        <location evidence="1">Centrosome</location>
    </subcellularLocation>
</comment>
<dbReference type="GeneTree" id="ENSGT00390000009378"/>
<dbReference type="InterPro" id="IPR035892">
    <property type="entry name" value="C2_domain_sf"/>
</dbReference>
<evidence type="ECO:0000256" key="1">
    <source>
        <dbReference type="ARBA" id="ARBA00004300"/>
    </source>
</evidence>
<dbReference type="SUPFAM" id="SSF49562">
    <property type="entry name" value="C2 domain (Calcium/lipid-binding domain, CaLB)"/>
    <property type="match status" value="1"/>
</dbReference>
<evidence type="ECO:0000256" key="2">
    <source>
        <dbReference type="ARBA" id="ARBA00022490"/>
    </source>
</evidence>
<evidence type="ECO:0000256" key="9">
    <source>
        <dbReference type="ARBA" id="ARBA00071268"/>
    </source>
</evidence>
<dbReference type="Proteomes" id="UP000233100">
    <property type="component" value="Chromosome 6"/>
</dbReference>
<dbReference type="Bgee" id="ENSMFAG00000000165">
    <property type="expression patterns" value="Expressed in lymph node and 13 other cell types or tissues"/>
</dbReference>
<dbReference type="Gene3D" id="2.60.40.150">
    <property type="entry name" value="C2 domain"/>
    <property type="match status" value="1"/>
</dbReference>
<dbReference type="PROSITE" id="PS50004">
    <property type="entry name" value="C2"/>
    <property type="match status" value="2"/>
</dbReference>
<feature type="compositionally biased region" description="Basic and acidic residues" evidence="11">
    <location>
        <begin position="879"/>
        <end position="899"/>
    </location>
</feature>
<feature type="compositionally biased region" description="Polar residues" evidence="11">
    <location>
        <begin position="418"/>
        <end position="431"/>
    </location>
</feature>
<comment type="function">
    <text evidence="6">Plays a role in the microtubule-dependent coupling of the nucleus and the centrosome. Involved in the processes that regulate centrosome-mediated interkinetic nuclear migration (INM) of neural progenitors and for proper positioning of neurons during brain development. Also implicated in the migration and selfrenewal of neural progenitors. Required for centriole duplication and maturation during mitosis and subsequent ciliogenesis. Required for the recruitment of CEP295 to the proximal end of new-born centrioles at the centriolar microtubule wall during early S phase in a PLK4-dependent manner.</text>
</comment>
<dbReference type="GO" id="GO:1903724">
    <property type="term" value="P:positive regulation of centriole elongation"/>
    <property type="evidence" value="ECO:0007669"/>
    <property type="project" value="TreeGrafter"/>
</dbReference>
<feature type="compositionally biased region" description="Basic and acidic residues" evidence="11">
    <location>
        <begin position="370"/>
        <end position="380"/>
    </location>
</feature>
<dbReference type="PANTHER" id="PTHR21574:SF0">
    <property type="entry name" value="CENTROSOMAL PROTEIN OF 120 KDA"/>
    <property type="match status" value="1"/>
</dbReference>
<dbReference type="PANTHER" id="PTHR21574">
    <property type="entry name" value="CENTROSOMAL PROTEIN OF 120 KDA"/>
    <property type="match status" value="1"/>
</dbReference>
<evidence type="ECO:0000256" key="10">
    <source>
        <dbReference type="ARBA" id="ARBA00076226"/>
    </source>
</evidence>
<accession>A0A7N9C8K3</accession>
<dbReference type="CDD" id="cd00030">
    <property type="entry name" value="C2"/>
    <property type="match status" value="1"/>
</dbReference>
<evidence type="ECO:0000259" key="12">
    <source>
        <dbReference type="PROSITE" id="PS50004"/>
    </source>
</evidence>
<evidence type="ECO:0000256" key="5">
    <source>
        <dbReference type="ARBA" id="ARBA00023212"/>
    </source>
</evidence>
<evidence type="ECO:0000313" key="13">
    <source>
        <dbReference type="Ensembl" id="ENSMFAP00000046860.1"/>
    </source>
</evidence>
<evidence type="ECO:0000256" key="11">
    <source>
        <dbReference type="SAM" id="MobiDB-lite"/>
    </source>
</evidence>
<name>A0A7N9C8K3_MACFA</name>
<evidence type="ECO:0000256" key="3">
    <source>
        <dbReference type="ARBA" id="ARBA00022737"/>
    </source>
</evidence>
<gene>
    <name evidence="13" type="primary">CEP120</name>
</gene>
<dbReference type="GO" id="GO:0005813">
    <property type="term" value="C:centrosome"/>
    <property type="evidence" value="ECO:0007669"/>
    <property type="project" value="UniProtKB-SubCell"/>
</dbReference>
<dbReference type="Pfam" id="PF00168">
    <property type="entry name" value="C2"/>
    <property type="match status" value="2"/>
</dbReference>
<evidence type="ECO:0000256" key="8">
    <source>
        <dbReference type="ARBA" id="ARBA00063824"/>
    </source>
</evidence>
<feature type="region of interest" description="Disordered" evidence="11">
    <location>
        <begin position="351"/>
        <end position="431"/>
    </location>
</feature>
<keyword evidence="5" id="KW-0206">Cytoskeleton</keyword>
<evidence type="ECO:0000256" key="6">
    <source>
        <dbReference type="ARBA" id="ARBA00053657"/>
    </source>
</evidence>
<comment type="similarity">
    <text evidence="7">Belongs to the CEP120 family.</text>
</comment>